<dbReference type="EMBL" id="SPHZ02000005">
    <property type="protein sequence ID" value="KAF0919755.1"/>
    <property type="molecule type" value="Genomic_DNA"/>
</dbReference>
<gene>
    <name evidence="2" type="ORF">E2562_031090</name>
</gene>
<feature type="compositionally biased region" description="Gly residues" evidence="1">
    <location>
        <begin position="100"/>
        <end position="117"/>
    </location>
</feature>
<evidence type="ECO:0000313" key="2">
    <source>
        <dbReference type="EMBL" id="KAF0919755.1"/>
    </source>
</evidence>
<proteinExistence type="predicted"/>
<dbReference type="AlphaFoldDB" id="A0A6G1E3T5"/>
<dbReference type="Proteomes" id="UP000479710">
    <property type="component" value="Unassembled WGS sequence"/>
</dbReference>
<feature type="region of interest" description="Disordered" evidence="1">
    <location>
        <begin position="73"/>
        <end position="117"/>
    </location>
</feature>
<organism evidence="2 3">
    <name type="scientific">Oryza meyeriana var. granulata</name>
    <dbReference type="NCBI Taxonomy" id="110450"/>
    <lineage>
        <taxon>Eukaryota</taxon>
        <taxon>Viridiplantae</taxon>
        <taxon>Streptophyta</taxon>
        <taxon>Embryophyta</taxon>
        <taxon>Tracheophyta</taxon>
        <taxon>Spermatophyta</taxon>
        <taxon>Magnoliopsida</taxon>
        <taxon>Liliopsida</taxon>
        <taxon>Poales</taxon>
        <taxon>Poaceae</taxon>
        <taxon>BOP clade</taxon>
        <taxon>Oryzoideae</taxon>
        <taxon>Oryzeae</taxon>
        <taxon>Oryzinae</taxon>
        <taxon>Oryza</taxon>
        <taxon>Oryza meyeriana</taxon>
    </lineage>
</organism>
<name>A0A6G1E3T5_9ORYZ</name>
<protein>
    <submittedName>
        <fullName evidence="2">Uncharacterized protein</fullName>
    </submittedName>
</protein>
<sequence>MSPEPCRSTLNSVSYCSQQQSHHLTLTQQDASICTNQEFDYYRYYDLDEAAFDGNEVELVSRVSKATRVDYFSSPHQPSWPPAQAVDGVGSAESLRLQAEGGGHGGYGDTSGGVSGR</sequence>
<reference evidence="2 3" key="1">
    <citation type="submission" date="2019-11" db="EMBL/GenBank/DDBJ databases">
        <title>Whole genome sequence of Oryza granulata.</title>
        <authorList>
            <person name="Li W."/>
        </authorList>
    </citation>
    <scope>NUCLEOTIDE SEQUENCE [LARGE SCALE GENOMIC DNA]</scope>
    <source>
        <strain evidence="3">cv. Menghai</strain>
        <tissue evidence="2">Leaf</tissue>
    </source>
</reference>
<keyword evidence="3" id="KW-1185">Reference proteome</keyword>
<evidence type="ECO:0000256" key="1">
    <source>
        <dbReference type="SAM" id="MobiDB-lite"/>
    </source>
</evidence>
<accession>A0A6G1E3T5</accession>
<evidence type="ECO:0000313" key="3">
    <source>
        <dbReference type="Proteomes" id="UP000479710"/>
    </source>
</evidence>
<comment type="caution">
    <text evidence="2">The sequence shown here is derived from an EMBL/GenBank/DDBJ whole genome shotgun (WGS) entry which is preliminary data.</text>
</comment>